<sequence>MEAAEGSGAIQKVLNMTKFALERGESPLLWSIEAARCLQNASLEIPSAQLGNALASFLFSCSSIPVFCSYLNHAMSCNLVSSFHVIGLITSRALQSRRSRPDFYYVFLELTSIHVINLGHTKAMPCCDMVVKAVDEVLQLSVLSGVPISNFGTAAVQYLLILFWRLLEAILEDSRVLFCKADKQDKGFQSSTLLDTTMDIDEGLNEQQLKEHEQLQKSNYVTAIGLAGKILQNQKTHSLLRLAQRNLLKPWVMVAGCIQSLETIISDALPKGAVEALSFLLGSFKKGFSQEAASYQFSAVQTLTKSRTFHWSYGNCTGQGHAAAWLPIDIFMEDVMVGTRVIATSVVEALAELVKSLQLIQNVSWHDTFLALLISSVRLAQRIMENIEGHRPLYGSRLSIPLAIVPLALGLLIEEEENFLLVGSEIGNGTGNENDRKQYGKRRAALASSLKVLGQFEDLISIPQKLAAAANLSAMFTNPYSHGNVPFEGISVTDVISGGRAGVNLQHLIVETCIARGLLDTSAYFWPGCVGVIGSNISRSVPTQASPWKVFMDGAPLSASLRSSLVSTPAKSVAELEKMFQIALTGPEEERPAAAVILCSASLMHSWNIQEHAVSLVVRLLCPPAISDGKINSHHLVQHAPMLYATLGAINTTDILHVLSLYGKTFELAAALLPICEVFGSLSPTAPLVAGSKDEMSVLTVFSLAFLILIKICKFHRAPLEYWNTGSGIDLFNKTSLEYLLVRYNLQVAAILGHSGDKKWADDTDGSKKLPSSSSFGDLPGQTISPQYVRMDTFPRLRSWFLQQKSSTISGGISGVASADPVHQIGDRLLTMMLKKATKSGSMPTSSGASVSSTSNDDIGGKPMLPAFDLLAAVPYVIDALLTAYGHGKILPRDLTTGLRELVDFCPATIASIITCLESDMTCGISRPASMNGKDWPSPAANLLSVEAEIRDILSSCGVNLPCCTSGGSNSGNVLVTLPLPLAALLSLTITFKVDKLSDLILSVAGPALQNMAGAAACTSVVAALWSQKVRRWHNFIIFGSSVCAIQRDKKVAAQVLKSCFAATLGMTNNPLTAHGGVGALLGHSNWVQSATAGQQPIPPGILFLRICPSLHDIMFLPSEVLTLLVKSVREVSAVLSENASASLKTGLRLRCLQSSLAETVSRVAQASILSASLLFVSGGSILVELLYTEVLPDWFLSGYREEERVGCSKSGNTALLEGYALAYFSVLSGMLVWGASKSLTKSMPSSPKMATVSSHMKFLASVLGGKKSLACDPATWKAYVRTFISLVLTCASSWISYVDVEILHRIAICLRNWHDYDLALALLESGGSNSMYLAAEFSLHL</sequence>
<evidence type="ECO:0000313" key="3">
    <source>
        <dbReference type="Proteomes" id="UP000825935"/>
    </source>
</evidence>
<dbReference type="Proteomes" id="UP000825935">
    <property type="component" value="Chromosome 10"/>
</dbReference>
<feature type="compositionally biased region" description="Basic and acidic residues" evidence="1">
    <location>
        <begin position="757"/>
        <end position="768"/>
    </location>
</feature>
<comment type="caution">
    <text evidence="2">The sequence shown here is derived from an EMBL/GenBank/DDBJ whole genome shotgun (WGS) entry which is preliminary data.</text>
</comment>
<dbReference type="InterPro" id="IPR039638">
    <property type="entry name" value="MED33A/B"/>
</dbReference>
<reference evidence="2" key="1">
    <citation type="submission" date="2021-08" db="EMBL/GenBank/DDBJ databases">
        <title>WGS assembly of Ceratopteris richardii.</title>
        <authorList>
            <person name="Marchant D.B."/>
            <person name="Chen G."/>
            <person name="Jenkins J."/>
            <person name="Shu S."/>
            <person name="Leebens-Mack J."/>
            <person name="Grimwood J."/>
            <person name="Schmutz J."/>
            <person name="Soltis P."/>
            <person name="Soltis D."/>
            <person name="Chen Z.-H."/>
        </authorList>
    </citation>
    <scope>NUCLEOTIDE SEQUENCE</scope>
    <source>
        <strain evidence="2">Whitten #5841</strain>
        <tissue evidence="2">Leaf</tissue>
    </source>
</reference>
<accession>A0A8T2TYV0</accession>
<evidence type="ECO:0000256" key="1">
    <source>
        <dbReference type="SAM" id="MobiDB-lite"/>
    </source>
</evidence>
<dbReference type="OrthoDB" id="625764at2759"/>
<protein>
    <recommendedName>
        <fullName evidence="4">Reduced epidermal fluorescence 4</fullName>
    </recommendedName>
</protein>
<dbReference type="EMBL" id="CM035415">
    <property type="protein sequence ID" value="KAH7427460.1"/>
    <property type="molecule type" value="Genomic_DNA"/>
</dbReference>
<gene>
    <name evidence="2" type="ORF">KP509_10G044900</name>
</gene>
<evidence type="ECO:0008006" key="4">
    <source>
        <dbReference type="Google" id="ProtNLM"/>
    </source>
</evidence>
<dbReference type="GO" id="GO:0016592">
    <property type="term" value="C:mediator complex"/>
    <property type="evidence" value="ECO:0007669"/>
    <property type="project" value="InterPro"/>
</dbReference>
<keyword evidence="3" id="KW-1185">Reference proteome</keyword>
<dbReference type="GO" id="GO:2000762">
    <property type="term" value="P:regulation of phenylpropanoid metabolic process"/>
    <property type="evidence" value="ECO:0007669"/>
    <property type="project" value="InterPro"/>
</dbReference>
<dbReference type="EMBL" id="CM035415">
    <property type="protein sequence ID" value="KAH7427461.1"/>
    <property type="molecule type" value="Genomic_DNA"/>
</dbReference>
<feature type="region of interest" description="Disordered" evidence="1">
    <location>
        <begin position="757"/>
        <end position="783"/>
    </location>
</feature>
<organism evidence="2 3">
    <name type="scientific">Ceratopteris richardii</name>
    <name type="common">Triangle waterfern</name>
    <dbReference type="NCBI Taxonomy" id="49495"/>
    <lineage>
        <taxon>Eukaryota</taxon>
        <taxon>Viridiplantae</taxon>
        <taxon>Streptophyta</taxon>
        <taxon>Embryophyta</taxon>
        <taxon>Tracheophyta</taxon>
        <taxon>Polypodiopsida</taxon>
        <taxon>Polypodiidae</taxon>
        <taxon>Polypodiales</taxon>
        <taxon>Pteridineae</taxon>
        <taxon>Pteridaceae</taxon>
        <taxon>Parkerioideae</taxon>
        <taxon>Ceratopteris</taxon>
    </lineage>
</organism>
<proteinExistence type="predicted"/>
<dbReference type="PANTHER" id="PTHR33739">
    <property type="entry name" value="OS07G0681500 PROTEIN"/>
    <property type="match status" value="1"/>
</dbReference>
<dbReference type="OMA" id="IFWENHT"/>
<name>A0A8T2TYV0_CERRI</name>
<dbReference type="PANTHER" id="PTHR33739:SF3">
    <property type="entry name" value="OS07G0681500 PROTEIN"/>
    <property type="match status" value="1"/>
</dbReference>
<feature type="compositionally biased region" description="Polar residues" evidence="1">
    <location>
        <begin position="770"/>
        <end position="783"/>
    </location>
</feature>
<evidence type="ECO:0000313" key="2">
    <source>
        <dbReference type="EMBL" id="KAH7427460.1"/>
    </source>
</evidence>